<evidence type="ECO:0000256" key="9">
    <source>
        <dbReference type="ARBA" id="ARBA00035611"/>
    </source>
</evidence>
<feature type="transmembrane region" description="Helical" evidence="11">
    <location>
        <begin position="320"/>
        <end position="351"/>
    </location>
</feature>
<dbReference type="AlphaFoldDB" id="A0A3N1XWA8"/>
<dbReference type="OrthoDB" id="9813906at2"/>
<keyword evidence="6 11" id="KW-0812">Transmembrane</keyword>
<feature type="transmembrane region" description="Helical" evidence="11">
    <location>
        <begin position="43"/>
        <end position="61"/>
    </location>
</feature>
<sequence>MEKKTINIDMKQYGMVIAMIAIFFIFNILSAGKNATPMNINNLIMQNSYVIILAVGMLLCVLTGNVDLGVGSVVALTGGICAIFVLDYGMPIPLAFLVVIIIGILTGMFAGFFIAALGIPPFIVTLATMLMGRGLTYVALKAQTKGPLPTSYTQIGAGYLPAISIGPKEAPIDLLSIIVAIVATLLIIFFELKSIKTKKKYGFDTIPMWQTVIKLIIIMAILWFFMVKLATYRGMPIVLVLITVLIGIYHFITSKTVAGRQVYALGGNAKAARLSGINTKKVFFWVYTNMGLLSAIAGIVLSARNASATPKAGDGFEMDAIAACYIGGAATAGGIGTIIGAVVGALIMGILNNGMSLIGWSTDIQKVVKGCVLLGAVTVDLVSKRKNN</sequence>
<dbReference type="RefSeq" id="WP_123608194.1">
    <property type="nucleotide sequence ID" value="NZ_RJVG01000002.1"/>
</dbReference>
<evidence type="ECO:0000256" key="2">
    <source>
        <dbReference type="ARBA" id="ARBA00022448"/>
    </source>
</evidence>
<evidence type="ECO:0000256" key="1">
    <source>
        <dbReference type="ARBA" id="ARBA00004651"/>
    </source>
</evidence>
<evidence type="ECO:0000256" key="8">
    <source>
        <dbReference type="ARBA" id="ARBA00023136"/>
    </source>
</evidence>
<dbReference type="Pfam" id="PF02653">
    <property type="entry name" value="BPD_transp_2"/>
    <property type="match status" value="1"/>
</dbReference>
<proteinExistence type="predicted"/>
<dbReference type="CDD" id="cd06579">
    <property type="entry name" value="TM_PBP1_transp_AraH_like"/>
    <property type="match status" value="1"/>
</dbReference>
<accession>A0A3N1XWA8</accession>
<keyword evidence="4" id="KW-0997">Cell inner membrane</keyword>
<protein>
    <recommendedName>
        <fullName evidence="10">Xylose transport system permease protein XylH</fullName>
    </recommendedName>
</protein>
<evidence type="ECO:0000256" key="11">
    <source>
        <dbReference type="SAM" id="Phobius"/>
    </source>
</evidence>
<gene>
    <name evidence="12" type="ORF">EDD66_102142</name>
</gene>
<evidence type="ECO:0000256" key="4">
    <source>
        <dbReference type="ARBA" id="ARBA00022519"/>
    </source>
</evidence>
<keyword evidence="5 12" id="KW-0762">Sugar transport</keyword>
<dbReference type="EMBL" id="RJVG01000002">
    <property type="protein sequence ID" value="ROR30491.1"/>
    <property type="molecule type" value="Genomic_DNA"/>
</dbReference>
<feature type="transmembrane region" description="Helical" evidence="11">
    <location>
        <begin position="12"/>
        <end position="31"/>
    </location>
</feature>
<dbReference type="InterPro" id="IPR001851">
    <property type="entry name" value="ABC_transp_permease"/>
</dbReference>
<comment type="subcellular location">
    <subcellularLocation>
        <location evidence="1">Cell membrane</location>
        <topology evidence="1">Multi-pass membrane protein</topology>
    </subcellularLocation>
</comment>
<keyword evidence="13" id="KW-1185">Reference proteome</keyword>
<organism evidence="12 13">
    <name type="scientific">Mobilisporobacter senegalensis</name>
    <dbReference type="NCBI Taxonomy" id="1329262"/>
    <lineage>
        <taxon>Bacteria</taxon>
        <taxon>Bacillati</taxon>
        <taxon>Bacillota</taxon>
        <taxon>Clostridia</taxon>
        <taxon>Lachnospirales</taxon>
        <taxon>Lachnospiraceae</taxon>
        <taxon>Mobilisporobacter</taxon>
    </lineage>
</organism>
<feature type="transmembrane region" description="Helical" evidence="11">
    <location>
        <begin position="235"/>
        <end position="252"/>
    </location>
</feature>
<dbReference type="PANTHER" id="PTHR32196">
    <property type="entry name" value="ABC TRANSPORTER PERMEASE PROTEIN YPHD-RELATED-RELATED"/>
    <property type="match status" value="1"/>
</dbReference>
<feature type="transmembrane region" description="Helical" evidence="11">
    <location>
        <begin position="68"/>
        <end position="86"/>
    </location>
</feature>
<evidence type="ECO:0000256" key="10">
    <source>
        <dbReference type="ARBA" id="ARBA00035686"/>
    </source>
</evidence>
<evidence type="ECO:0000313" key="13">
    <source>
        <dbReference type="Proteomes" id="UP000273083"/>
    </source>
</evidence>
<comment type="function">
    <text evidence="9">Part of the binding-protein-dependent transport system for D-xylose. Probably responsible for the translocation of the substrate across the membrane.</text>
</comment>
<feature type="transmembrane region" description="Helical" evidence="11">
    <location>
        <begin position="122"/>
        <end position="140"/>
    </location>
</feature>
<keyword evidence="2" id="KW-0813">Transport</keyword>
<evidence type="ECO:0000313" key="12">
    <source>
        <dbReference type="EMBL" id="ROR30491.1"/>
    </source>
</evidence>
<feature type="transmembrane region" description="Helical" evidence="11">
    <location>
        <begin position="212"/>
        <end position="229"/>
    </location>
</feature>
<name>A0A3N1XWA8_9FIRM</name>
<evidence type="ECO:0000256" key="7">
    <source>
        <dbReference type="ARBA" id="ARBA00022989"/>
    </source>
</evidence>
<dbReference type="Proteomes" id="UP000273083">
    <property type="component" value="Unassembled WGS sequence"/>
</dbReference>
<keyword evidence="8 11" id="KW-0472">Membrane</keyword>
<feature type="transmembrane region" description="Helical" evidence="11">
    <location>
        <begin position="92"/>
        <end position="115"/>
    </location>
</feature>
<dbReference type="GO" id="GO:0005886">
    <property type="term" value="C:plasma membrane"/>
    <property type="evidence" value="ECO:0007669"/>
    <property type="project" value="UniProtKB-SubCell"/>
</dbReference>
<evidence type="ECO:0000256" key="3">
    <source>
        <dbReference type="ARBA" id="ARBA00022475"/>
    </source>
</evidence>
<comment type="caution">
    <text evidence="12">The sequence shown here is derived from an EMBL/GenBank/DDBJ whole genome shotgun (WGS) entry which is preliminary data.</text>
</comment>
<dbReference type="NCBIfam" id="NF040906">
    <property type="entry name" value="GguB"/>
    <property type="match status" value="1"/>
</dbReference>
<evidence type="ECO:0000256" key="5">
    <source>
        <dbReference type="ARBA" id="ARBA00022597"/>
    </source>
</evidence>
<reference evidence="12 13" key="1">
    <citation type="submission" date="2018-11" db="EMBL/GenBank/DDBJ databases">
        <title>Genomic Encyclopedia of Type Strains, Phase IV (KMG-IV): sequencing the most valuable type-strain genomes for metagenomic binning, comparative biology and taxonomic classification.</title>
        <authorList>
            <person name="Goeker M."/>
        </authorList>
    </citation>
    <scope>NUCLEOTIDE SEQUENCE [LARGE SCALE GENOMIC DNA]</scope>
    <source>
        <strain evidence="12 13">DSM 26537</strain>
    </source>
</reference>
<dbReference type="PANTHER" id="PTHR32196:SF32">
    <property type="entry name" value="XYLOSE TRANSPORT SYSTEM PERMEASE PROTEIN XYLH"/>
    <property type="match status" value="1"/>
</dbReference>
<keyword evidence="7 11" id="KW-1133">Transmembrane helix</keyword>
<keyword evidence="3" id="KW-1003">Cell membrane</keyword>
<feature type="transmembrane region" description="Helical" evidence="11">
    <location>
        <begin position="174"/>
        <end position="192"/>
    </location>
</feature>
<feature type="transmembrane region" description="Helical" evidence="11">
    <location>
        <begin position="282"/>
        <end position="300"/>
    </location>
</feature>
<evidence type="ECO:0000256" key="6">
    <source>
        <dbReference type="ARBA" id="ARBA00022692"/>
    </source>
</evidence>
<dbReference type="GO" id="GO:0022857">
    <property type="term" value="F:transmembrane transporter activity"/>
    <property type="evidence" value="ECO:0007669"/>
    <property type="project" value="InterPro"/>
</dbReference>